<dbReference type="EMBL" id="LAZR01036803">
    <property type="protein sequence ID" value="KKL23885.1"/>
    <property type="molecule type" value="Genomic_DNA"/>
</dbReference>
<protein>
    <recommendedName>
        <fullName evidence="2">SprT-like domain-containing protein</fullName>
    </recommendedName>
</protein>
<evidence type="ECO:0000313" key="1">
    <source>
        <dbReference type="EMBL" id="KKL23885.1"/>
    </source>
</evidence>
<sequence>MKTTAAKRAYMVTYNRRRQEERRLEMAGPLQHVADVTAGLLGLVRSPKVVIRPKLRHGTAYRVDGYLTLPGWAMQRSAMYAVAYAVHETCHFVAHGHGSLFRKTEREALQAWGIIAVKYGAVYCTHFETRFGHALNQFGLRPEAGGISGWNSTRTW</sequence>
<organism evidence="1">
    <name type="scientific">marine sediment metagenome</name>
    <dbReference type="NCBI Taxonomy" id="412755"/>
    <lineage>
        <taxon>unclassified sequences</taxon>
        <taxon>metagenomes</taxon>
        <taxon>ecological metagenomes</taxon>
    </lineage>
</organism>
<evidence type="ECO:0008006" key="2">
    <source>
        <dbReference type="Google" id="ProtNLM"/>
    </source>
</evidence>
<reference evidence="1" key="1">
    <citation type="journal article" date="2015" name="Nature">
        <title>Complex archaea that bridge the gap between prokaryotes and eukaryotes.</title>
        <authorList>
            <person name="Spang A."/>
            <person name="Saw J.H."/>
            <person name="Jorgensen S.L."/>
            <person name="Zaremba-Niedzwiedzka K."/>
            <person name="Martijn J."/>
            <person name="Lind A.E."/>
            <person name="van Eijk R."/>
            <person name="Schleper C."/>
            <person name="Guy L."/>
            <person name="Ettema T.J."/>
        </authorList>
    </citation>
    <scope>NUCLEOTIDE SEQUENCE</scope>
</reference>
<accession>A0A0F9BPS8</accession>
<proteinExistence type="predicted"/>
<gene>
    <name evidence="1" type="ORF">LCGC14_2420900</name>
</gene>
<name>A0A0F9BPS8_9ZZZZ</name>
<dbReference type="AlphaFoldDB" id="A0A0F9BPS8"/>
<comment type="caution">
    <text evidence="1">The sequence shown here is derived from an EMBL/GenBank/DDBJ whole genome shotgun (WGS) entry which is preliminary data.</text>
</comment>